<dbReference type="Pfam" id="PF02811">
    <property type="entry name" value="PHP"/>
    <property type="match status" value="1"/>
</dbReference>
<dbReference type="SMART" id="SM00481">
    <property type="entry name" value="POLIIIAc"/>
    <property type="match status" value="1"/>
</dbReference>
<reference evidence="12 13" key="1">
    <citation type="submission" date="2019-07" db="EMBL/GenBank/DDBJ databases">
        <title>Whole genome shotgun sequence of Alkalibacillus haloalkaliphilus NBRC 103110.</title>
        <authorList>
            <person name="Hosoyama A."/>
            <person name="Uohara A."/>
            <person name="Ohji S."/>
            <person name="Ichikawa N."/>
        </authorList>
    </citation>
    <scope>NUCLEOTIDE SEQUENCE [LARGE SCALE GENOMIC DNA]</scope>
    <source>
        <strain evidence="12 13">NBRC 103110</strain>
    </source>
</reference>
<dbReference type="Pfam" id="PF01336">
    <property type="entry name" value="tRNA_anti-codon"/>
    <property type="match status" value="1"/>
</dbReference>
<dbReference type="OrthoDB" id="9803237at2"/>
<dbReference type="EC" id="2.7.7.7" evidence="3"/>
<dbReference type="InterPro" id="IPR040982">
    <property type="entry name" value="DNA_pol3_finger"/>
</dbReference>
<dbReference type="Gene3D" id="3.20.20.140">
    <property type="entry name" value="Metal-dependent hydrolases"/>
    <property type="match status" value="1"/>
</dbReference>
<dbReference type="Gene3D" id="2.40.50.140">
    <property type="entry name" value="Nucleic acid-binding proteins"/>
    <property type="match status" value="1"/>
</dbReference>
<protein>
    <recommendedName>
        <fullName evidence="4">DNA polymerase III subunit alpha</fullName>
        <ecNumber evidence="3">2.7.7.7</ecNumber>
    </recommendedName>
</protein>
<accession>A0A511W479</accession>
<keyword evidence="5" id="KW-0808">Transferase</keyword>
<dbReference type="GO" id="GO:0005737">
    <property type="term" value="C:cytoplasm"/>
    <property type="evidence" value="ECO:0007669"/>
    <property type="project" value="UniProtKB-SubCell"/>
</dbReference>
<dbReference type="Proteomes" id="UP000321440">
    <property type="component" value="Unassembled WGS sequence"/>
</dbReference>
<comment type="function">
    <text evidence="9">DNA polymerase III is a complex, multichain enzyme responsible for most of the replicative synthesis in bacteria. This DNA polymerase also exhibits 3' to 5' exonuclease activity. The alpha chain is the DNA polymerase.</text>
</comment>
<dbReference type="CDD" id="cd07431">
    <property type="entry name" value="PHP_PolIIIA"/>
    <property type="match status" value="1"/>
</dbReference>
<dbReference type="PANTHER" id="PTHR32294">
    <property type="entry name" value="DNA POLYMERASE III SUBUNIT ALPHA"/>
    <property type="match status" value="1"/>
</dbReference>
<evidence type="ECO:0000256" key="10">
    <source>
        <dbReference type="ARBA" id="ARBA00049244"/>
    </source>
</evidence>
<dbReference type="InterPro" id="IPR004365">
    <property type="entry name" value="NA-bd_OB_tRNA"/>
</dbReference>
<dbReference type="PANTHER" id="PTHR32294:SF0">
    <property type="entry name" value="DNA POLYMERASE III SUBUNIT ALPHA"/>
    <property type="match status" value="1"/>
</dbReference>
<evidence type="ECO:0000256" key="4">
    <source>
        <dbReference type="ARBA" id="ARBA00019114"/>
    </source>
</evidence>
<keyword evidence="8" id="KW-0239">DNA-directed DNA polymerase</keyword>
<keyword evidence="13" id="KW-1185">Reference proteome</keyword>
<dbReference type="InterPro" id="IPR016195">
    <property type="entry name" value="Pol/histidinol_Pase-like"/>
</dbReference>
<evidence type="ECO:0000259" key="11">
    <source>
        <dbReference type="SMART" id="SM00481"/>
    </source>
</evidence>
<dbReference type="SUPFAM" id="SSF89550">
    <property type="entry name" value="PHP domain-like"/>
    <property type="match status" value="1"/>
</dbReference>
<dbReference type="GO" id="GO:0003676">
    <property type="term" value="F:nucleic acid binding"/>
    <property type="evidence" value="ECO:0007669"/>
    <property type="project" value="InterPro"/>
</dbReference>
<dbReference type="AlphaFoldDB" id="A0A511W479"/>
<dbReference type="InterPro" id="IPR004013">
    <property type="entry name" value="PHP_dom"/>
</dbReference>
<dbReference type="InterPro" id="IPR004805">
    <property type="entry name" value="DnaE2/DnaE/PolC"/>
</dbReference>
<keyword evidence="7" id="KW-0235">DNA replication</keyword>
<evidence type="ECO:0000256" key="8">
    <source>
        <dbReference type="ARBA" id="ARBA00022932"/>
    </source>
</evidence>
<dbReference type="GO" id="GO:0008408">
    <property type="term" value="F:3'-5' exonuclease activity"/>
    <property type="evidence" value="ECO:0007669"/>
    <property type="project" value="InterPro"/>
</dbReference>
<evidence type="ECO:0000313" key="13">
    <source>
        <dbReference type="Proteomes" id="UP000321440"/>
    </source>
</evidence>
<dbReference type="CDD" id="cd04485">
    <property type="entry name" value="DnaE_OBF"/>
    <property type="match status" value="1"/>
</dbReference>
<evidence type="ECO:0000313" key="12">
    <source>
        <dbReference type="EMBL" id="GEN45895.1"/>
    </source>
</evidence>
<comment type="subcellular location">
    <subcellularLocation>
        <location evidence="1">Cytoplasm</location>
    </subcellularLocation>
</comment>
<gene>
    <name evidence="12" type="primary">dnaE</name>
    <name evidence="12" type="ORF">AHA02nite_16710</name>
</gene>
<evidence type="ECO:0000256" key="9">
    <source>
        <dbReference type="ARBA" id="ARBA00025611"/>
    </source>
</evidence>
<dbReference type="SUPFAM" id="SSF160975">
    <property type="entry name" value="AF1531-like"/>
    <property type="match status" value="1"/>
</dbReference>
<evidence type="ECO:0000256" key="7">
    <source>
        <dbReference type="ARBA" id="ARBA00022705"/>
    </source>
</evidence>
<dbReference type="InterPro" id="IPR011708">
    <property type="entry name" value="DNA_pol3_alpha_NTPase_dom"/>
</dbReference>
<dbReference type="NCBIfam" id="TIGR00594">
    <property type="entry name" value="polc"/>
    <property type="match status" value="1"/>
</dbReference>
<dbReference type="InterPro" id="IPR029460">
    <property type="entry name" value="DNAPol_HHH"/>
</dbReference>
<organism evidence="12 13">
    <name type="scientific">Alkalibacillus haloalkaliphilus</name>
    <dbReference type="NCBI Taxonomy" id="94136"/>
    <lineage>
        <taxon>Bacteria</taxon>
        <taxon>Bacillati</taxon>
        <taxon>Bacillota</taxon>
        <taxon>Bacilli</taxon>
        <taxon>Bacillales</taxon>
        <taxon>Bacillaceae</taxon>
        <taxon>Alkalibacillus</taxon>
    </lineage>
</organism>
<dbReference type="GO" id="GO:0003887">
    <property type="term" value="F:DNA-directed DNA polymerase activity"/>
    <property type="evidence" value="ECO:0007669"/>
    <property type="project" value="UniProtKB-KW"/>
</dbReference>
<dbReference type="GO" id="GO:0006260">
    <property type="term" value="P:DNA replication"/>
    <property type="evidence" value="ECO:0007669"/>
    <property type="project" value="UniProtKB-KW"/>
</dbReference>
<evidence type="ECO:0000256" key="6">
    <source>
        <dbReference type="ARBA" id="ARBA00022695"/>
    </source>
</evidence>
<evidence type="ECO:0000256" key="5">
    <source>
        <dbReference type="ARBA" id="ARBA00022679"/>
    </source>
</evidence>
<dbReference type="EMBL" id="BJYA01000011">
    <property type="protein sequence ID" value="GEN45895.1"/>
    <property type="molecule type" value="Genomic_DNA"/>
</dbReference>
<evidence type="ECO:0000256" key="1">
    <source>
        <dbReference type="ARBA" id="ARBA00004496"/>
    </source>
</evidence>
<dbReference type="Pfam" id="PF14579">
    <property type="entry name" value="HHH_6"/>
    <property type="match status" value="1"/>
</dbReference>
<comment type="caution">
    <text evidence="12">The sequence shown here is derived from an EMBL/GenBank/DDBJ whole genome shotgun (WGS) entry which is preliminary data.</text>
</comment>
<dbReference type="InterPro" id="IPR003141">
    <property type="entry name" value="Pol/His_phosphatase_N"/>
</dbReference>
<dbReference type="Pfam" id="PF17657">
    <property type="entry name" value="DNA_pol3_finger"/>
    <property type="match status" value="1"/>
</dbReference>
<feature type="domain" description="Polymerase/histidinol phosphatase N-terminal" evidence="11">
    <location>
        <begin position="4"/>
        <end position="71"/>
    </location>
</feature>
<dbReference type="Pfam" id="PF07733">
    <property type="entry name" value="DNA_pol3_alpha"/>
    <property type="match status" value="1"/>
</dbReference>
<comment type="similarity">
    <text evidence="2">Belongs to the DNA polymerase type-C family. DnaE subfamily.</text>
</comment>
<sequence length="1110" mass="128655">MDFVHLQVHSSYTLMKSAIHIEQLVKRASELGFEAIALTDEEVLHGSYQFIKVCQRYNVKPITGMTCHVYLPDEQRPTKFILLAKDKVGYQSLVQLSNAIHINEGQPTLSQLVELEGIIPIVSFYQNFMEELIHLNDFERLHQLVDYIDQGFEQWYINVQPNQQGHVISWLQNEGKQYLEKAVVTDDVRYVNEKDRVGYEALRAMEHGATINQRSSKEDSATYLKRTTDFDPLFAQQWEGAINRTKFIAQQCEVPITSKWFTLPTYPNEKDQSSEQLLSELCYKAIHVKYSDAQQQKAKERLEHELSVINSMQFADYFLIVWDLVKFAKQSNILTGPGRGSAAGSIVAYLLNITEVDPIKHNLLFERFLNPERKTMPDIDIDFSDYRRDEVLHYVKNKYGENYVAQIITFGTFQAKSTIRELSKVFQLSREQLTYLLKQLPQQMSSLKEVILNNDSLKHYIKQSQQLIEMFQAAFVIEGLPRHHSVHAAGVIISNRPMLEKIPMFKGAEGVLLTQMPMNELESLGLLKMDFLGLRNLTLIERMIKQIEEREGKKVSVEQIPKQDEKTFRLLQFGYTTGVFQLESDGMKNALKSIKPTKFEDIVAVISLYRPGPMQFIETFSERKHGKTPVEYIHSDLKPVLNETYGVLIYQEQIMQIASRQAGFSLAQADLLRRAISKKDREAIEQLKAAFINGSLENGYDQHVAEQVFDWIERFADYGFNKSHAVAYSMISYQIAYFKANYPAYFYAELLTSMMHDSNKLERYLKEARQVGLRVLPPSVNESFGKFTVNDQQTIRFGLLAVKGFGKQALDEIIRARKQKPFKSLFDFCMRVSLQVVNRPIIESLIIVGAFDDIHPNRAQLLASIVQAMDQGELFSAMDDQLNWEDDLFNMEVEYTKVDAFPILKELSLEKEVMGFRISEHPISQIRRTLIRNGVLSINQMLKQPVKNNYNIVASISRMKDIRTKRGEQMAFVTLEDETNEIESVVFPKVYREVSRELEEEQMVNVHGRLDERQGSKQLIVEKIKPFNYETIPKDRHEQLYIKLHPEDEEEQLSYIKQVRNQFPGTVPIAVYSIKYKKVYQLSPNYDIDVTEDSLSQLKRFFHEEHVVLK</sequence>
<dbReference type="Gene3D" id="1.10.150.870">
    <property type="match status" value="1"/>
</dbReference>
<dbReference type="InterPro" id="IPR041931">
    <property type="entry name" value="DNA_pol3_alpha_thumb_dom"/>
</dbReference>
<dbReference type="Gene3D" id="1.10.10.1600">
    <property type="entry name" value="Bacterial DNA polymerase III alpha subunit, thumb domain"/>
    <property type="match status" value="1"/>
</dbReference>
<dbReference type="NCBIfam" id="NF004226">
    <property type="entry name" value="PRK05673.1"/>
    <property type="match status" value="1"/>
</dbReference>
<comment type="catalytic activity">
    <reaction evidence="10">
        <text>DNA(n) + a 2'-deoxyribonucleoside 5'-triphosphate = DNA(n+1) + diphosphate</text>
        <dbReference type="Rhea" id="RHEA:22508"/>
        <dbReference type="Rhea" id="RHEA-COMP:17339"/>
        <dbReference type="Rhea" id="RHEA-COMP:17340"/>
        <dbReference type="ChEBI" id="CHEBI:33019"/>
        <dbReference type="ChEBI" id="CHEBI:61560"/>
        <dbReference type="ChEBI" id="CHEBI:173112"/>
        <dbReference type="EC" id="2.7.7.7"/>
    </reaction>
</comment>
<keyword evidence="6" id="KW-0548">Nucleotidyltransferase</keyword>
<evidence type="ECO:0000256" key="3">
    <source>
        <dbReference type="ARBA" id="ARBA00012417"/>
    </source>
</evidence>
<dbReference type="InterPro" id="IPR012340">
    <property type="entry name" value="NA-bd_OB-fold"/>
</dbReference>
<dbReference type="RefSeq" id="WP_146816226.1">
    <property type="nucleotide sequence ID" value="NZ_BJYA01000011.1"/>
</dbReference>
<name>A0A511W479_9BACI</name>
<proteinExistence type="inferred from homology"/>
<evidence type="ECO:0000256" key="2">
    <source>
        <dbReference type="ARBA" id="ARBA00009496"/>
    </source>
</evidence>